<dbReference type="InterPro" id="IPR001412">
    <property type="entry name" value="aa-tRNA-synth_I_CS"/>
</dbReference>
<feature type="short sequence motif" description="'HIGH' region" evidence="11">
    <location>
        <begin position="150"/>
        <end position="160"/>
    </location>
</feature>
<dbReference type="GO" id="GO:0006420">
    <property type="term" value="P:arginyl-tRNA aminoacylation"/>
    <property type="evidence" value="ECO:0007669"/>
    <property type="project" value="UniProtKB-UniRule"/>
</dbReference>
<evidence type="ECO:0000256" key="3">
    <source>
        <dbReference type="ARBA" id="ARBA00011245"/>
    </source>
</evidence>
<evidence type="ECO:0000259" key="14">
    <source>
        <dbReference type="SMART" id="SM01016"/>
    </source>
</evidence>
<dbReference type="Gene3D" id="3.30.1360.70">
    <property type="entry name" value="Arginyl tRNA synthetase N-terminal domain"/>
    <property type="match status" value="1"/>
</dbReference>
<sequence length="651" mass="70561">MSPEALSELISTIAHQLVADGKAGELTDDLIPPVDKLTVMRPKDRAHGDWASNIAMQLAKKAGMKPRDLAEPFAAALAEADGIAKVEVAGPGFINITLDSASAAAVVDTILAAAPVTGATDDDTHLNKVNAYGRNTHLAGKTLNLEFVSANPTGPIHIGGTRWAAVGDAMARVLEANGANVVREYYFNDHGEQINRFAKSLVAAWAAANDLGDKGYNTETPGDGYKGAYINEIAARVQAEAEADGVDLTALDHRDGGLDEKGLPRGEEDTAVREEFRKRAVPMMFDEIRKSMKDFRVNFDVWFHENSLYADGKVDAAIKELRARGDIFEKDGATWFRSTEHGDDKDRVIIKSNGEFAYFAADIAYYWDKRHRAENPADVAIYMLGADHHGYIGRMMAMCAAFGDKPGENMQILIGQLVNVMKDGQAVRMSKRAGNVVTIDDLVSVVGVDAARYSLARSDYNQNFDIDLALLASHTNDNPVYYVQYAHARSKNVDRNAGAWWAERNGLTLADTDADADAANGTPLNEVLSDFAAKADMSLLDTEADGEVLAALAQFPSVLATAADDRQPHRVARYLEDLAAAYHKWYNVERVVPMALTEPETRGSEEATAALDIAKNPSVERAAARLKLNNAVQQVIANGLDLLGVTAPEKM</sequence>
<gene>
    <name evidence="11" type="primary">argS</name>
    <name evidence="15" type="ORF">G1C95_2239</name>
</gene>
<dbReference type="SMART" id="SM01016">
    <property type="entry name" value="Arg_tRNA_synt_N"/>
    <property type="match status" value="1"/>
</dbReference>
<dbReference type="GO" id="GO:0005737">
    <property type="term" value="C:cytoplasm"/>
    <property type="evidence" value="ECO:0007669"/>
    <property type="project" value="UniProtKB-SubCell"/>
</dbReference>
<dbReference type="PRINTS" id="PR01038">
    <property type="entry name" value="TRNASYNTHARG"/>
</dbReference>
<feature type="domain" description="Arginyl tRNA synthetase N-terminal" evidence="14">
    <location>
        <begin position="4"/>
        <end position="98"/>
    </location>
</feature>
<dbReference type="InterPro" id="IPR008909">
    <property type="entry name" value="DALR_anticod-bd"/>
</dbReference>
<keyword evidence="7 11" id="KW-0067">ATP-binding</keyword>
<dbReference type="InterPro" id="IPR005148">
    <property type="entry name" value="Arg-tRNA-synth_N"/>
</dbReference>
<dbReference type="SMART" id="SM00836">
    <property type="entry name" value="DALR_1"/>
    <property type="match status" value="1"/>
</dbReference>
<keyword evidence="8 11" id="KW-0648">Protein biosynthesis</keyword>
<dbReference type="AlphaFoldDB" id="A0A7Y0ETG0"/>
<dbReference type="PROSITE" id="PS00178">
    <property type="entry name" value="AA_TRNA_LIGASE_I"/>
    <property type="match status" value="1"/>
</dbReference>
<comment type="subunit">
    <text evidence="3 11">Monomer.</text>
</comment>
<accession>A0A7Y0ETG0</accession>
<dbReference type="PANTHER" id="PTHR11956">
    <property type="entry name" value="ARGINYL-TRNA SYNTHETASE"/>
    <property type="match status" value="1"/>
</dbReference>
<dbReference type="InterPro" id="IPR035684">
    <property type="entry name" value="ArgRS_core"/>
</dbReference>
<dbReference type="Pfam" id="PF00750">
    <property type="entry name" value="tRNA-synt_1d"/>
    <property type="match status" value="1"/>
</dbReference>
<comment type="similarity">
    <text evidence="2 11 12">Belongs to the class-I aminoacyl-tRNA synthetase family.</text>
</comment>
<dbReference type="InterPro" id="IPR001278">
    <property type="entry name" value="Arg-tRNA-ligase"/>
</dbReference>
<dbReference type="CDD" id="cd00671">
    <property type="entry name" value="ArgRS_core"/>
    <property type="match status" value="1"/>
</dbReference>
<feature type="domain" description="DALR anticodon binding" evidence="13">
    <location>
        <begin position="483"/>
        <end position="651"/>
    </location>
</feature>
<evidence type="ECO:0000256" key="1">
    <source>
        <dbReference type="ARBA" id="ARBA00004496"/>
    </source>
</evidence>
<dbReference type="InterPro" id="IPR014729">
    <property type="entry name" value="Rossmann-like_a/b/a_fold"/>
</dbReference>
<dbReference type="InterPro" id="IPR036695">
    <property type="entry name" value="Arg-tRNA-synth_N_sf"/>
</dbReference>
<name>A0A7Y0ETG0_9BIFI</name>
<dbReference type="SUPFAM" id="SSF52374">
    <property type="entry name" value="Nucleotidylyl transferase"/>
    <property type="match status" value="1"/>
</dbReference>
<keyword evidence="9 11" id="KW-0030">Aminoacyl-tRNA synthetase</keyword>
<comment type="caution">
    <text evidence="15">The sequence shown here is derived from an EMBL/GenBank/DDBJ whole genome shotgun (WGS) entry which is preliminary data.</text>
</comment>
<organism evidence="15 16">
    <name type="scientific">Bifidobacterium oedipodis</name>
    <dbReference type="NCBI Taxonomy" id="2675322"/>
    <lineage>
        <taxon>Bacteria</taxon>
        <taxon>Bacillati</taxon>
        <taxon>Actinomycetota</taxon>
        <taxon>Actinomycetes</taxon>
        <taxon>Bifidobacteriales</taxon>
        <taxon>Bifidobacteriaceae</taxon>
        <taxon>Bifidobacterium</taxon>
    </lineage>
</organism>
<dbReference type="InterPro" id="IPR009080">
    <property type="entry name" value="tRNAsynth_Ia_anticodon-bd"/>
</dbReference>
<keyword evidence="4 11" id="KW-0963">Cytoplasm</keyword>
<evidence type="ECO:0000256" key="2">
    <source>
        <dbReference type="ARBA" id="ARBA00005594"/>
    </source>
</evidence>
<dbReference type="HAMAP" id="MF_00123">
    <property type="entry name" value="Arg_tRNA_synth"/>
    <property type="match status" value="1"/>
</dbReference>
<comment type="catalytic activity">
    <reaction evidence="10 11">
        <text>tRNA(Arg) + L-arginine + ATP = L-arginyl-tRNA(Arg) + AMP + diphosphate</text>
        <dbReference type="Rhea" id="RHEA:20301"/>
        <dbReference type="Rhea" id="RHEA-COMP:9658"/>
        <dbReference type="Rhea" id="RHEA-COMP:9673"/>
        <dbReference type="ChEBI" id="CHEBI:30616"/>
        <dbReference type="ChEBI" id="CHEBI:32682"/>
        <dbReference type="ChEBI" id="CHEBI:33019"/>
        <dbReference type="ChEBI" id="CHEBI:78442"/>
        <dbReference type="ChEBI" id="CHEBI:78513"/>
        <dbReference type="ChEBI" id="CHEBI:456215"/>
        <dbReference type="EC" id="6.1.1.19"/>
    </reaction>
</comment>
<dbReference type="SUPFAM" id="SSF47323">
    <property type="entry name" value="Anticodon-binding domain of a subclass of class I aminoacyl-tRNA synthetases"/>
    <property type="match status" value="1"/>
</dbReference>
<evidence type="ECO:0000259" key="13">
    <source>
        <dbReference type="SMART" id="SM00836"/>
    </source>
</evidence>
<dbReference type="EMBL" id="JAAIII010000008">
    <property type="protein sequence ID" value="NMM95051.1"/>
    <property type="molecule type" value="Genomic_DNA"/>
</dbReference>
<dbReference type="GO" id="GO:0004814">
    <property type="term" value="F:arginine-tRNA ligase activity"/>
    <property type="evidence" value="ECO:0007669"/>
    <property type="project" value="UniProtKB-UniRule"/>
</dbReference>
<evidence type="ECO:0000256" key="6">
    <source>
        <dbReference type="ARBA" id="ARBA00022741"/>
    </source>
</evidence>
<dbReference type="Pfam" id="PF05746">
    <property type="entry name" value="DALR_1"/>
    <property type="match status" value="1"/>
</dbReference>
<evidence type="ECO:0000256" key="9">
    <source>
        <dbReference type="ARBA" id="ARBA00023146"/>
    </source>
</evidence>
<evidence type="ECO:0000256" key="10">
    <source>
        <dbReference type="ARBA" id="ARBA00049339"/>
    </source>
</evidence>
<comment type="subcellular location">
    <subcellularLocation>
        <location evidence="1 11">Cytoplasm</location>
    </subcellularLocation>
</comment>
<dbReference type="Gene3D" id="1.10.730.10">
    <property type="entry name" value="Isoleucyl-tRNA Synthetase, Domain 1"/>
    <property type="match status" value="1"/>
</dbReference>
<dbReference type="GO" id="GO:0005524">
    <property type="term" value="F:ATP binding"/>
    <property type="evidence" value="ECO:0007669"/>
    <property type="project" value="UniProtKB-UniRule"/>
</dbReference>
<dbReference type="SUPFAM" id="SSF55190">
    <property type="entry name" value="Arginyl-tRNA synthetase (ArgRS), N-terminal 'additional' domain"/>
    <property type="match status" value="1"/>
</dbReference>
<dbReference type="Gene3D" id="3.40.50.620">
    <property type="entry name" value="HUPs"/>
    <property type="match status" value="1"/>
</dbReference>
<proteinExistence type="inferred from homology"/>
<evidence type="ECO:0000256" key="5">
    <source>
        <dbReference type="ARBA" id="ARBA00022598"/>
    </source>
</evidence>
<evidence type="ECO:0000256" key="4">
    <source>
        <dbReference type="ARBA" id="ARBA00022490"/>
    </source>
</evidence>
<evidence type="ECO:0000313" key="16">
    <source>
        <dbReference type="Proteomes" id="UP000532194"/>
    </source>
</evidence>
<reference evidence="15 16" key="1">
    <citation type="submission" date="2020-02" db="EMBL/GenBank/DDBJ databases">
        <title>Characterization of phylogenetic diversity of novel bifidobacterial species isolated in Czech ZOOs.</title>
        <authorList>
            <person name="Lugli G.A."/>
            <person name="Vera N.B."/>
            <person name="Ventura M."/>
        </authorList>
    </citation>
    <scope>NUCLEOTIDE SEQUENCE [LARGE SCALE GENOMIC DNA]</scope>
    <source>
        <strain evidence="15 16">DSM 109957</strain>
    </source>
</reference>
<keyword evidence="16" id="KW-1185">Reference proteome</keyword>
<dbReference type="NCBIfam" id="TIGR00456">
    <property type="entry name" value="argS"/>
    <property type="match status" value="1"/>
</dbReference>
<dbReference type="FunFam" id="3.40.50.620:FF:000062">
    <property type="entry name" value="Arginine--tRNA ligase"/>
    <property type="match status" value="1"/>
</dbReference>
<keyword evidence="6 11" id="KW-0547">Nucleotide-binding</keyword>
<dbReference type="EC" id="6.1.1.19" evidence="11"/>
<evidence type="ECO:0000256" key="12">
    <source>
        <dbReference type="RuleBase" id="RU363038"/>
    </source>
</evidence>
<evidence type="ECO:0000256" key="11">
    <source>
        <dbReference type="HAMAP-Rule" id="MF_00123"/>
    </source>
</evidence>
<dbReference type="PANTHER" id="PTHR11956:SF5">
    <property type="entry name" value="ARGININE--TRNA LIGASE, CYTOPLASMIC"/>
    <property type="match status" value="1"/>
</dbReference>
<dbReference type="Proteomes" id="UP000532194">
    <property type="component" value="Unassembled WGS sequence"/>
</dbReference>
<evidence type="ECO:0000256" key="7">
    <source>
        <dbReference type="ARBA" id="ARBA00022840"/>
    </source>
</evidence>
<dbReference type="Pfam" id="PF03485">
    <property type="entry name" value="Arg_tRNA_synt_N"/>
    <property type="match status" value="1"/>
</dbReference>
<dbReference type="RefSeq" id="WP_169173056.1">
    <property type="nucleotide sequence ID" value="NZ_JAAIII010000008.1"/>
</dbReference>
<protein>
    <recommendedName>
        <fullName evidence="11">Arginine--tRNA ligase</fullName>
        <ecNumber evidence="11">6.1.1.19</ecNumber>
    </recommendedName>
    <alternativeName>
        <fullName evidence="11">Arginyl-tRNA synthetase</fullName>
        <shortName evidence="11">ArgRS</shortName>
    </alternativeName>
</protein>
<evidence type="ECO:0000256" key="8">
    <source>
        <dbReference type="ARBA" id="ARBA00022917"/>
    </source>
</evidence>
<evidence type="ECO:0000313" key="15">
    <source>
        <dbReference type="EMBL" id="NMM95051.1"/>
    </source>
</evidence>
<keyword evidence="5 11" id="KW-0436">Ligase</keyword>